<name>A0AAN9BUK7_9CAEN</name>
<feature type="compositionally biased region" description="Basic and acidic residues" evidence="4">
    <location>
        <begin position="536"/>
        <end position="551"/>
    </location>
</feature>
<dbReference type="PROSITE" id="PS50088">
    <property type="entry name" value="ANK_REPEAT"/>
    <property type="match status" value="1"/>
</dbReference>
<dbReference type="Proteomes" id="UP001374579">
    <property type="component" value="Unassembled WGS sequence"/>
</dbReference>
<feature type="region of interest" description="Disordered" evidence="4">
    <location>
        <begin position="464"/>
        <end position="564"/>
    </location>
</feature>
<dbReference type="Pfam" id="PF12796">
    <property type="entry name" value="Ank_2"/>
    <property type="match status" value="1"/>
</dbReference>
<gene>
    <name evidence="5" type="ORF">V1264_011367</name>
</gene>
<dbReference type="SMART" id="SM00248">
    <property type="entry name" value="ANK"/>
    <property type="match status" value="4"/>
</dbReference>
<keyword evidence="1" id="KW-0677">Repeat</keyword>
<dbReference type="AlphaFoldDB" id="A0AAN9BUK7"/>
<keyword evidence="6" id="KW-1185">Reference proteome</keyword>
<feature type="region of interest" description="Disordered" evidence="4">
    <location>
        <begin position="308"/>
        <end position="408"/>
    </location>
</feature>
<feature type="compositionally biased region" description="Basic and acidic residues" evidence="4">
    <location>
        <begin position="314"/>
        <end position="325"/>
    </location>
</feature>
<comment type="caution">
    <text evidence="5">The sequence shown here is derived from an EMBL/GenBank/DDBJ whole genome shotgun (WGS) entry which is preliminary data.</text>
</comment>
<dbReference type="PANTHER" id="PTHR24161:SF85">
    <property type="entry name" value="PALMITOYLTRANSFERASE HIP14"/>
    <property type="match status" value="1"/>
</dbReference>
<accession>A0AAN9BUK7</accession>
<dbReference type="PANTHER" id="PTHR24161">
    <property type="entry name" value="ANK_REP_REGION DOMAIN-CONTAINING PROTEIN-RELATED"/>
    <property type="match status" value="1"/>
</dbReference>
<evidence type="ECO:0000256" key="1">
    <source>
        <dbReference type="ARBA" id="ARBA00022737"/>
    </source>
</evidence>
<keyword evidence="2 3" id="KW-0040">ANK repeat</keyword>
<protein>
    <submittedName>
        <fullName evidence="5">Uncharacterized protein</fullName>
    </submittedName>
</protein>
<dbReference type="SUPFAM" id="SSF48403">
    <property type="entry name" value="Ankyrin repeat"/>
    <property type="match status" value="1"/>
</dbReference>
<dbReference type="InterPro" id="IPR002110">
    <property type="entry name" value="Ankyrin_rpt"/>
</dbReference>
<feature type="compositionally biased region" description="Gly residues" evidence="4">
    <location>
        <begin position="526"/>
        <end position="535"/>
    </location>
</feature>
<feature type="compositionally biased region" description="Basic residues" evidence="4">
    <location>
        <begin position="501"/>
        <end position="514"/>
    </location>
</feature>
<evidence type="ECO:0000313" key="6">
    <source>
        <dbReference type="Proteomes" id="UP001374579"/>
    </source>
</evidence>
<dbReference type="PROSITE" id="PS50297">
    <property type="entry name" value="ANK_REP_REGION"/>
    <property type="match status" value="1"/>
</dbReference>
<dbReference type="EMBL" id="JBAMIC010000002">
    <property type="protein sequence ID" value="KAK7111792.1"/>
    <property type="molecule type" value="Genomic_DNA"/>
</dbReference>
<dbReference type="InterPro" id="IPR036770">
    <property type="entry name" value="Ankyrin_rpt-contain_sf"/>
</dbReference>
<dbReference type="Gene3D" id="1.25.40.20">
    <property type="entry name" value="Ankyrin repeat-containing domain"/>
    <property type="match status" value="1"/>
</dbReference>
<proteinExistence type="predicted"/>
<feature type="repeat" description="ANK" evidence="3">
    <location>
        <begin position="157"/>
        <end position="179"/>
    </location>
</feature>
<organism evidence="5 6">
    <name type="scientific">Littorina saxatilis</name>
    <dbReference type="NCBI Taxonomy" id="31220"/>
    <lineage>
        <taxon>Eukaryota</taxon>
        <taxon>Metazoa</taxon>
        <taxon>Spiralia</taxon>
        <taxon>Lophotrochozoa</taxon>
        <taxon>Mollusca</taxon>
        <taxon>Gastropoda</taxon>
        <taxon>Caenogastropoda</taxon>
        <taxon>Littorinimorpha</taxon>
        <taxon>Littorinoidea</taxon>
        <taxon>Littorinidae</taxon>
        <taxon>Littorina</taxon>
    </lineage>
</organism>
<evidence type="ECO:0000313" key="5">
    <source>
        <dbReference type="EMBL" id="KAK7111792.1"/>
    </source>
</evidence>
<evidence type="ECO:0000256" key="2">
    <source>
        <dbReference type="ARBA" id="ARBA00023043"/>
    </source>
</evidence>
<evidence type="ECO:0000256" key="3">
    <source>
        <dbReference type="PROSITE-ProRule" id="PRU00023"/>
    </source>
</evidence>
<evidence type="ECO:0000256" key="4">
    <source>
        <dbReference type="SAM" id="MobiDB-lite"/>
    </source>
</evidence>
<sequence length="564" mass="62330">MPEMMNLPQPHHTMLMPRPVKESPRHAYGFPEYLKHTDALGDGIHPLKLTASNSLFHSVLKGRVRGTRLLLDRGTSVNGRNDYGYSVLTAALHVDDDKRRGKLFKMLIDSGADPHFKDSTFNRSVLHWTCILGRTEQIKVLLNEVGGDLNLQDKDNDSYTALHHAVMAGHITIVTLLVDMHRKFGISVDVPDKMGLTPYLHAKRLGYRDVAEYLHTEGHASLGHGDMKFRLPREWSQIGRFERQKAIEIQTQEVINFAKIKGKITHVRHMEGSMGSPRMCIPNIILPSYCPDRDRGIKLAIRHNNRMSRSLPSLKEDTPRADHRPLSANGAGHDSLDAGANHPTDAPGPAREAFTNGPIHSHGVPQMSTHARALSSVPEDPIQGLPQGTPRGAPMADGILLPSPRKGPGSIEAFTVMEMNQKGRHARHYRQSQFDETKASEYKHMLGNLNSIMQILSEQTSKSFRQSVKYQRPETPKKKKQKKKVSSLAVIFGRNKSGTKGSKRSPKASAKKGAQHLATPRKEKGGGGGKAGGGKGGDEKHSKAQPSEKRKAVPLLKVNDKIVG</sequence>
<reference evidence="5 6" key="1">
    <citation type="submission" date="2024-02" db="EMBL/GenBank/DDBJ databases">
        <title>Chromosome-scale genome assembly of the rough periwinkle Littorina saxatilis.</title>
        <authorList>
            <person name="De Jode A."/>
            <person name="Faria R."/>
            <person name="Formenti G."/>
            <person name="Sims Y."/>
            <person name="Smith T.P."/>
            <person name="Tracey A."/>
            <person name="Wood J.M.D."/>
            <person name="Zagrodzka Z.B."/>
            <person name="Johannesson K."/>
            <person name="Butlin R.K."/>
            <person name="Leder E.H."/>
        </authorList>
    </citation>
    <scope>NUCLEOTIDE SEQUENCE [LARGE SCALE GENOMIC DNA]</scope>
    <source>
        <strain evidence="5">Snail1</strain>
        <tissue evidence="5">Muscle</tissue>
    </source>
</reference>